<organism evidence="1 2">
    <name type="scientific">Desulforapulum autotrophicum (strain ATCC 43914 / DSM 3382 / VKM B-1955 / HRM2)</name>
    <name type="common">Desulfobacterium autotrophicum</name>
    <dbReference type="NCBI Taxonomy" id="177437"/>
    <lineage>
        <taxon>Bacteria</taxon>
        <taxon>Pseudomonadati</taxon>
        <taxon>Thermodesulfobacteriota</taxon>
        <taxon>Desulfobacteria</taxon>
        <taxon>Desulfobacterales</taxon>
        <taxon>Desulfobacteraceae</taxon>
        <taxon>Desulforapulum</taxon>
    </lineage>
</organism>
<evidence type="ECO:0000313" key="2">
    <source>
        <dbReference type="Proteomes" id="UP000000442"/>
    </source>
</evidence>
<reference evidence="1 2" key="1">
    <citation type="journal article" date="2009" name="Environ. Microbiol.">
        <title>Genome sequence of Desulfobacterium autotrophicum HRM2, a marine sulfate reducer oxidizing organic carbon completely to carbon dioxide.</title>
        <authorList>
            <person name="Strittmatter A.W."/>
            <person name="Liesegang H."/>
            <person name="Rabus R."/>
            <person name="Decker I."/>
            <person name="Amann J."/>
            <person name="Andres S."/>
            <person name="Henne A."/>
            <person name="Fricke W.F."/>
            <person name="Martinez-Arias R."/>
            <person name="Bartels D."/>
            <person name="Goesmann A."/>
            <person name="Krause L."/>
            <person name="Puehler A."/>
            <person name="Klenk H.P."/>
            <person name="Richter M."/>
            <person name="Schuler M."/>
            <person name="Gloeckner F.O."/>
            <person name="Meyerdierks A."/>
            <person name="Gottschalk G."/>
            <person name="Amann R."/>
        </authorList>
    </citation>
    <scope>NUCLEOTIDE SEQUENCE [LARGE SCALE GENOMIC DNA]</scope>
    <source>
        <strain evidence="2">ATCC 43914 / DSM 3382 / HRM2</strain>
    </source>
</reference>
<dbReference type="RefSeq" id="WP_015904846.1">
    <property type="nucleotide sequence ID" value="NC_012108.1"/>
</dbReference>
<dbReference type="STRING" id="177437.HRM2_30010"/>
<proteinExistence type="predicted"/>
<dbReference type="EMBL" id="CP001087">
    <property type="protein sequence ID" value="ACN16084.1"/>
    <property type="molecule type" value="Genomic_DNA"/>
</dbReference>
<dbReference type="KEGG" id="dat:HRM2_30010"/>
<accession>C0QK58</accession>
<keyword evidence="2" id="KW-1185">Reference proteome</keyword>
<name>C0QK58_DESAH</name>
<gene>
    <name evidence="1" type="ordered locus">HRM2_30010</name>
</gene>
<dbReference type="AlphaFoldDB" id="C0QK58"/>
<dbReference type="Proteomes" id="UP000000442">
    <property type="component" value="Chromosome"/>
</dbReference>
<dbReference type="HOGENOM" id="CLU_1198218_0_0_7"/>
<sequence>MNPKKIRLFFISAILVSLFTVVPVSALDLPDSWKVNSTYLKPGGQNQIGHITWLYTRDGSTGENIVSVADASGVVDTSARLVLSGENVMISASVSTRVGKKILKKEGQCLPGQPVVMENTLIPCNWINTVLSDYDQEKVFNITRKVGDYASFIDTYRMRLESVTMEEAVDSGMILPEDSALLNQAEFVVVELKKVNPNGETTDVFTQLWSTTLPFWLYESTPFRVSRFVLK</sequence>
<protein>
    <submittedName>
        <fullName evidence="1">Uncharacterized protein</fullName>
    </submittedName>
</protein>
<evidence type="ECO:0000313" key="1">
    <source>
        <dbReference type="EMBL" id="ACN16084.1"/>
    </source>
</evidence>